<gene>
    <name evidence="2" type="ORF">BXZ70DRAFT_904345</name>
</gene>
<evidence type="ECO:0000313" key="3">
    <source>
        <dbReference type="Proteomes" id="UP000813824"/>
    </source>
</evidence>
<dbReference type="AlphaFoldDB" id="A0A8K0UUI0"/>
<sequence length="264" mass="29118">MQHITKLTSEEYAANEGGTGRRVAEVGRNGVEGGGKEELLEMECPLGRVKDAAEQLYLPRKAVGLDAGICSPGSGSADILRGRGGQANITVLPEIVGEPLEVMRSSANRRELTTPPPPVWQDHSSTKKERPARTRTVNNAEMGNIAEYAPIALEGPVTTCISIAVTSTAMERQRGMKEQDRRKERESASYGSPGQQMAANPRSLSRSTRGIEASRREQRAEKEAPTPGVDYNTRKEGPEWRLAIWSRQVKREEEWRPQRDDADI</sequence>
<feature type="compositionally biased region" description="Basic and acidic residues" evidence="1">
    <location>
        <begin position="212"/>
        <end position="224"/>
    </location>
</feature>
<proteinExistence type="predicted"/>
<evidence type="ECO:0000313" key="2">
    <source>
        <dbReference type="EMBL" id="KAH8105080.1"/>
    </source>
</evidence>
<dbReference type="EMBL" id="JAEVFJ010000004">
    <property type="protein sequence ID" value="KAH8105080.1"/>
    <property type="molecule type" value="Genomic_DNA"/>
</dbReference>
<protein>
    <submittedName>
        <fullName evidence="2">Uncharacterized protein</fullName>
    </submittedName>
</protein>
<feature type="region of interest" description="Disordered" evidence="1">
    <location>
        <begin position="170"/>
        <end position="237"/>
    </location>
</feature>
<reference evidence="2" key="1">
    <citation type="journal article" date="2021" name="New Phytol.">
        <title>Evolutionary innovations through gain and loss of genes in the ectomycorrhizal Boletales.</title>
        <authorList>
            <person name="Wu G."/>
            <person name="Miyauchi S."/>
            <person name="Morin E."/>
            <person name="Kuo A."/>
            <person name="Drula E."/>
            <person name="Varga T."/>
            <person name="Kohler A."/>
            <person name="Feng B."/>
            <person name="Cao Y."/>
            <person name="Lipzen A."/>
            <person name="Daum C."/>
            <person name="Hundley H."/>
            <person name="Pangilinan J."/>
            <person name="Johnson J."/>
            <person name="Barry K."/>
            <person name="LaButti K."/>
            <person name="Ng V."/>
            <person name="Ahrendt S."/>
            <person name="Min B."/>
            <person name="Choi I.G."/>
            <person name="Park H."/>
            <person name="Plett J.M."/>
            <person name="Magnuson J."/>
            <person name="Spatafora J.W."/>
            <person name="Nagy L.G."/>
            <person name="Henrissat B."/>
            <person name="Grigoriev I.V."/>
            <person name="Yang Z.L."/>
            <person name="Xu J."/>
            <person name="Martin F.M."/>
        </authorList>
    </citation>
    <scope>NUCLEOTIDE SEQUENCE</scope>
    <source>
        <strain evidence="2">KKN 215</strain>
    </source>
</reference>
<feature type="compositionally biased region" description="Polar residues" evidence="1">
    <location>
        <begin position="189"/>
        <end position="208"/>
    </location>
</feature>
<organism evidence="2 3">
    <name type="scientific">Cristinia sonorae</name>
    <dbReference type="NCBI Taxonomy" id="1940300"/>
    <lineage>
        <taxon>Eukaryota</taxon>
        <taxon>Fungi</taxon>
        <taxon>Dikarya</taxon>
        <taxon>Basidiomycota</taxon>
        <taxon>Agaricomycotina</taxon>
        <taxon>Agaricomycetes</taxon>
        <taxon>Agaricomycetidae</taxon>
        <taxon>Agaricales</taxon>
        <taxon>Pleurotineae</taxon>
        <taxon>Stephanosporaceae</taxon>
        <taxon>Cristinia</taxon>
    </lineage>
</organism>
<name>A0A8K0UUI0_9AGAR</name>
<feature type="region of interest" description="Disordered" evidence="1">
    <location>
        <begin position="108"/>
        <end position="136"/>
    </location>
</feature>
<evidence type="ECO:0000256" key="1">
    <source>
        <dbReference type="SAM" id="MobiDB-lite"/>
    </source>
</evidence>
<dbReference type="Proteomes" id="UP000813824">
    <property type="component" value="Unassembled WGS sequence"/>
</dbReference>
<accession>A0A8K0UUI0</accession>
<keyword evidence="3" id="KW-1185">Reference proteome</keyword>
<feature type="compositionally biased region" description="Basic and acidic residues" evidence="1">
    <location>
        <begin position="171"/>
        <end position="187"/>
    </location>
</feature>
<comment type="caution">
    <text evidence="2">The sequence shown here is derived from an EMBL/GenBank/DDBJ whole genome shotgun (WGS) entry which is preliminary data.</text>
</comment>